<organism evidence="4 5">
    <name type="scientific">Tigriopus californicus</name>
    <name type="common">Marine copepod</name>
    <dbReference type="NCBI Taxonomy" id="6832"/>
    <lineage>
        <taxon>Eukaryota</taxon>
        <taxon>Metazoa</taxon>
        <taxon>Ecdysozoa</taxon>
        <taxon>Arthropoda</taxon>
        <taxon>Crustacea</taxon>
        <taxon>Multicrustacea</taxon>
        <taxon>Hexanauplia</taxon>
        <taxon>Copepoda</taxon>
        <taxon>Harpacticoida</taxon>
        <taxon>Harpacticidae</taxon>
        <taxon>Tigriopus</taxon>
    </lineage>
</organism>
<dbReference type="Proteomes" id="UP000318571">
    <property type="component" value="Chromosome 3"/>
</dbReference>
<evidence type="ECO:0000313" key="4">
    <source>
        <dbReference type="EMBL" id="TRY73915.1"/>
    </source>
</evidence>
<feature type="coiled-coil region" evidence="2">
    <location>
        <begin position="138"/>
        <end position="186"/>
    </location>
</feature>
<reference evidence="4 5" key="1">
    <citation type="journal article" date="2018" name="Nat. Ecol. Evol.">
        <title>Genomic signatures of mitonuclear coevolution across populations of Tigriopus californicus.</title>
        <authorList>
            <person name="Barreto F.S."/>
            <person name="Watson E.T."/>
            <person name="Lima T.G."/>
            <person name="Willett C.S."/>
            <person name="Edmands S."/>
            <person name="Li W."/>
            <person name="Burton R.S."/>
        </authorList>
    </citation>
    <scope>NUCLEOTIDE SEQUENCE [LARGE SCALE GENOMIC DNA]</scope>
    <source>
        <strain evidence="4 5">San Diego</strain>
    </source>
</reference>
<dbReference type="Pfam" id="PF15739">
    <property type="entry name" value="TSNAXIP1_N"/>
    <property type="match status" value="1"/>
</dbReference>
<sequence length="371" mass="42759">MALASPSNSRSPHGPKFFVRLQESLAQSLKEIEDAKPSSIKRDLMRLDLYRNVFQELASQLKTYGTFLDRIRLEYERRLQYLEKRLACAESDRTRLQNDFKELQTSLLEQVDPMSAGRVGFIESGGKEDSGHSKALEAMRQRARYAHALTKLERMEKEKHELLESLAKIEAVKMELDQKLENEQAAKTLMFHEYAELQTELSWYKEAQKNQEDPGVLRLALNQSRKDLSKVQGLLNDYTFGFDSIIPQSQYDTLMKKYENLALEFDRLDAKAKYLSKENGDLVSYLREMSVELEKLRTDGKHSNAEDQIHIQARSAVQKRFPGSFTEDQAPIISRQQFHLLFCSQYDASILPRGGFSSSLSQKDRGVIQLC</sequence>
<name>A0A553P894_TIGCA</name>
<accession>A0A553P894</accession>
<evidence type="ECO:0000259" key="3">
    <source>
        <dbReference type="Pfam" id="PF15739"/>
    </source>
</evidence>
<feature type="coiled-coil region" evidence="2">
    <location>
        <begin position="72"/>
        <end position="106"/>
    </location>
</feature>
<feature type="domain" description="Translin-associated factor X-interacting protein 1 N-terminal" evidence="3">
    <location>
        <begin position="27"/>
        <end position="102"/>
    </location>
</feature>
<dbReference type="STRING" id="6832.A0A553P894"/>
<evidence type="ECO:0000313" key="5">
    <source>
        <dbReference type="Proteomes" id="UP000318571"/>
    </source>
</evidence>
<gene>
    <name evidence="4" type="ORF">TCAL_16906</name>
</gene>
<dbReference type="EMBL" id="VCGU01000007">
    <property type="protein sequence ID" value="TRY73915.1"/>
    <property type="molecule type" value="Genomic_DNA"/>
</dbReference>
<proteinExistence type="predicted"/>
<keyword evidence="1 2" id="KW-0175">Coiled coil</keyword>
<dbReference type="OMA" id="CATRKCW"/>
<evidence type="ECO:0000256" key="1">
    <source>
        <dbReference type="ARBA" id="ARBA00023054"/>
    </source>
</evidence>
<dbReference type="AlphaFoldDB" id="A0A553P894"/>
<evidence type="ECO:0000256" key="2">
    <source>
        <dbReference type="SAM" id="Coils"/>
    </source>
</evidence>
<dbReference type="InterPro" id="IPR032755">
    <property type="entry name" value="TSNAXIP1_N"/>
</dbReference>
<keyword evidence="5" id="KW-1185">Reference proteome</keyword>
<protein>
    <recommendedName>
        <fullName evidence="3">Translin-associated factor X-interacting protein 1 N-terminal domain-containing protein</fullName>
    </recommendedName>
</protein>
<comment type="caution">
    <text evidence="4">The sequence shown here is derived from an EMBL/GenBank/DDBJ whole genome shotgun (WGS) entry which is preliminary data.</text>
</comment>